<keyword evidence="2" id="KW-1185">Reference proteome</keyword>
<feature type="non-terminal residue" evidence="1">
    <location>
        <position position="61"/>
    </location>
</feature>
<dbReference type="Proteomes" id="UP001498476">
    <property type="component" value="Unassembled WGS sequence"/>
</dbReference>
<comment type="caution">
    <text evidence="1">The sequence shown here is derived from an EMBL/GenBank/DDBJ whole genome shotgun (WGS) entry which is preliminary data.</text>
</comment>
<reference evidence="1 2" key="1">
    <citation type="journal article" date="2025" name="Microbiol. Resour. Announc.">
        <title>Draft genome sequences for Neonectria magnoliae and Neonectria punicea, canker pathogens of Liriodendron tulipifera and Acer saccharum in West Virginia.</title>
        <authorList>
            <person name="Petronek H.M."/>
            <person name="Kasson M.T."/>
            <person name="Metheny A.M."/>
            <person name="Stauder C.M."/>
            <person name="Lovett B."/>
            <person name="Lynch S.C."/>
            <person name="Garnas J.R."/>
            <person name="Kasson L.R."/>
            <person name="Stajich J.E."/>
        </authorList>
    </citation>
    <scope>NUCLEOTIDE SEQUENCE [LARGE SCALE GENOMIC DNA]</scope>
    <source>
        <strain evidence="1 2">NRRL 64653</strain>
    </source>
</reference>
<dbReference type="EMBL" id="JAZAVJ010000176">
    <property type="protein sequence ID" value="KAK7408719.1"/>
    <property type="molecule type" value="Genomic_DNA"/>
</dbReference>
<gene>
    <name evidence="1" type="ORF">QQX98_009135</name>
</gene>
<name>A0ABR1GTJ8_9HYPO</name>
<proteinExistence type="predicted"/>
<evidence type="ECO:0000313" key="2">
    <source>
        <dbReference type="Proteomes" id="UP001498476"/>
    </source>
</evidence>
<protein>
    <submittedName>
        <fullName evidence="1">Uncharacterized protein</fullName>
    </submittedName>
</protein>
<accession>A0ABR1GTJ8</accession>
<organism evidence="1 2">
    <name type="scientific">Neonectria punicea</name>
    <dbReference type="NCBI Taxonomy" id="979145"/>
    <lineage>
        <taxon>Eukaryota</taxon>
        <taxon>Fungi</taxon>
        <taxon>Dikarya</taxon>
        <taxon>Ascomycota</taxon>
        <taxon>Pezizomycotina</taxon>
        <taxon>Sordariomycetes</taxon>
        <taxon>Hypocreomycetidae</taxon>
        <taxon>Hypocreales</taxon>
        <taxon>Nectriaceae</taxon>
        <taxon>Neonectria</taxon>
    </lineage>
</organism>
<sequence length="61" mass="7099">MLLPNVYLMSACNDYRGRRAGQTVEEYVQQLADELDGKFQEVDPKGFAYSLQSQLLEQYDY</sequence>
<evidence type="ECO:0000313" key="1">
    <source>
        <dbReference type="EMBL" id="KAK7408719.1"/>
    </source>
</evidence>